<evidence type="ECO:0000313" key="2">
    <source>
        <dbReference type="EMBL" id="MDX8032606.1"/>
    </source>
</evidence>
<dbReference type="EMBL" id="JAXAVW010000016">
    <property type="protein sequence ID" value="MDX8032606.1"/>
    <property type="molecule type" value="Genomic_DNA"/>
</dbReference>
<dbReference type="Proteomes" id="UP001285521">
    <property type="component" value="Unassembled WGS sequence"/>
</dbReference>
<dbReference type="Pfam" id="PF13454">
    <property type="entry name" value="NAD_binding_9"/>
    <property type="match status" value="1"/>
</dbReference>
<dbReference type="RefSeq" id="WP_319967644.1">
    <property type="nucleotide sequence ID" value="NZ_JAXAVW010000016.1"/>
</dbReference>
<dbReference type="InterPro" id="IPR052189">
    <property type="entry name" value="L-asp_N-monooxygenase_NS-form"/>
</dbReference>
<accession>A0ABU4T381</accession>
<gene>
    <name evidence="2" type="ORF">SK803_20520</name>
</gene>
<evidence type="ECO:0000259" key="1">
    <source>
        <dbReference type="Pfam" id="PF13454"/>
    </source>
</evidence>
<comment type="caution">
    <text evidence="2">The sequence shown here is derived from an EMBL/GenBank/DDBJ whole genome shotgun (WGS) entry which is preliminary data.</text>
</comment>
<dbReference type="PANTHER" id="PTHR40254">
    <property type="entry name" value="BLR0577 PROTEIN"/>
    <property type="match status" value="1"/>
</dbReference>
<organism evidence="2 3">
    <name type="scientific">Lentzea miocenica</name>
    <dbReference type="NCBI Taxonomy" id="3095431"/>
    <lineage>
        <taxon>Bacteria</taxon>
        <taxon>Bacillati</taxon>
        <taxon>Actinomycetota</taxon>
        <taxon>Actinomycetes</taxon>
        <taxon>Pseudonocardiales</taxon>
        <taxon>Pseudonocardiaceae</taxon>
        <taxon>Lentzea</taxon>
    </lineage>
</organism>
<keyword evidence="3" id="KW-1185">Reference proteome</keyword>
<reference evidence="2 3" key="1">
    <citation type="submission" date="2023-11" db="EMBL/GenBank/DDBJ databases">
        <title>Lentzea sokolovensis, sp. nov., Lentzea kristufkii, sp. nov., and Lentzea miocenensis, sp. nov., rare actinobacteria from Sokolov Coal Basin, Miocene lacustrine sediment, Czech Republic.</title>
        <authorList>
            <person name="Lara A."/>
            <person name="Kotroba L."/>
            <person name="Nouioui I."/>
            <person name="Neumann-Schaal M."/>
            <person name="Mast Y."/>
            <person name="Chronakova A."/>
        </authorList>
    </citation>
    <scope>NUCLEOTIDE SEQUENCE [LARGE SCALE GENOMIC DNA]</scope>
    <source>
        <strain evidence="2 3">BCCO 10_0856</strain>
    </source>
</reference>
<name>A0ABU4T381_9PSEU</name>
<evidence type="ECO:0000313" key="3">
    <source>
        <dbReference type="Proteomes" id="UP001285521"/>
    </source>
</evidence>
<dbReference type="InterPro" id="IPR036188">
    <property type="entry name" value="FAD/NAD-bd_sf"/>
</dbReference>
<dbReference type="SUPFAM" id="SSF51905">
    <property type="entry name" value="FAD/NAD(P)-binding domain"/>
    <property type="match status" value="1"/>
</dbReference>
<dbReference type="Gene3D" id="3.50.50.60">
    <property type="entry name" value="FAD/NAD(P)-binding domain"/>
    <property type="match status" value="1"/>
</dbReference>
<protein>
    <submittedName>
        <fullName evidence="2">FAD/NAD(P)-binding protein</fullName>
    </submittedName>
</protein>
<proteinExistence type="predicted"/>
<dbReference type="PANTHER" id="PTHR40254:SF1">
    <property type="entry name" value="BLR0577 PROTEIN"/>
    <property type="match status" value="1"/>
</dbReference>
<sequence>MRVSTGEIKKVVIVGAGFSGTLTATRLLQFADSPLEITIIERNEGVRGGGIAFGEASTTWDHMLNIQAGRITLYRERAEDFLEWANHEADRATWPTKWKYHAFGLSCVVPRRIFGQYLTERLHATAAEAREQSTLVERTGAVVDVRPDGEGHLVQFVSGDEGHVETLHSDYVVFATGHLDPVRKPFYDGVAKSDRFLFNPYANSSRAVFGSIAPDETVLLVGSGLTSFDAVVSLVNAGHSGEILICSRAGYLHGTYPADHQHDIWQARRPPFLDADTLTADAVVEGVRSEYLHLKAVLHDVHPDVVAERIMKAWEPYVIELAQRLDPADVRMLLDRYKSLIVASRTSTVPDIGNVVRSRMRGYPGAPRTISQLPAEITGMTVHGDKIRVSFSDRPDLDVDRVVNCLGNTTDYSTVVHPLWRGLVQDRRQARAHGTTGRGVEVRQHGQLVAQDGKVSATLYGVGPMRQGDETCRRGRLGAFVFSIGTLRNQCFDTAMEMLRHMRFPEVSAIPEDVSHCLIRSSGWLVEHLGVPQLKDRVLAHAQESVLPATLAYLQAQDRDQRAKLRKAIANDLSEFGETLDVETVVAQRLTALLALLVEKHVVQSMCDITRLSEWQSPQYTDQVRTTAVELK</sequence>
<feature type="domain" description="FAD-dependent urate hydroxylase HpyO/Asp monooxygenase CreE-like FAD/NAD(P)-binding" evidence="1">
    <location>
        <begin position="12"/>
        <end position="178"/>
    </location>
</feature>
<dbReference type="InterPro" id="IPR038732">
    <property type="entry name" value="HpyO/CreE_NAD-binding"/>
</dbReference>